<dbReference type="InterPro" id="IPR001789">
    <property type="entry name" value="Sig_transdc_resp-reg_receiver"/>
</dbReference>
<dbReference type="PANTHER" id="PTHR44591:SF3">
    <property type="entry name" value="RESPONSE REGULATORY DOMAIN-CONTAINING PROTEIN"/>
    <property type="match status" value="1"/>
</dbReference>
<dbReference type="GO" id="GO:0000160">
    <property type="term" value="P:phosphorelay signal transduction system"/>
    <property type="evidence" value="ECO:0007669"/>
    <property type="project" value="InterPro"/>
</dbReference>
<dbReference type="SMART" id="SM00448">
    <property type="entry name" value="REC"/>
    <property type="match status" value="1"/>
</dbReference>
<dbReference type="EMBL" id="VOPW01000001">
    <property type="protein sequence ID" value="TXC67512.1"/>
    <property type="molecule type" value="Genomic_DNA"/>
</dbReference>
<evidence type="ECO:0000313" key="4">
    <source>
        <dbReference type="EMBL" id="TXC67512.1"/>
    </source>
</evidence>
<organism evidence="4 5">
    <name type="scientific">Piscinibacter aquaticus</name>
    <dbReference type="NCBI Taxonomy" id="392597"/>
    <lineage>
        <taxon>Bacteria</taxon>
        <taxon>Pseudomonadati</taxon>
        <taxon>Pseudomonadota</taxon>
        <taxon>Betaproteobacteria</taxon>
        <taxon>Burkholderiales</taxon>
        <taxon>Sphaerotilaceae</taxon>
        <taxon>Piscinibacter</taxon>
    </lineage>
</organism>
<protein>
    <submittedName>
        <fullName evidence="4">Response regulator</fullName>
    </submittedName>
</protein>
<reference evidence="4 5" key="1">
    <citation type="submission" date="2019-08" db="EMBL/GenBank/DDBJ databases">
        <authorList>
            <person name="Khan S.A."/>
            <person name="Jeon C.O."/>
            <person name="Jeong S.E."/>
        </authorList>
    </citation>
    <scope>NUCLEOTIDE SEQUENCE [LARGE SCALE GENOMIC DNA]</scope>
    <source>
        <strain evidence="5">IMCC1728</strain>
    </source>
</reference>
<accession>A0A5C6U389</accession>
<dbReference type="InterPro" id="IPR050595">
    <property type="entry name" value="Bact_response_regulator"/>
</dbReference>
<dbReference type="Gene3D" id="3.40.50.2300">
    <property type="match status" value="1"/>
</dbReference>
<evidence type="ECO:0000256" key="2">
    <source>
        <dbReference type="PROSITE-ProRule" id="PRU00169"/>
    </source>
</evidence>
<keyword evidence="5" id="KW-1185">Reference proteome</keyword>
<dbReference type="InterPro" id="IPR011006">
    <property type="entry name" value="CheY-like_superfamily"/>
</dbReference>
<gene>
    <name evidence="4" type="ORF">FSC37_11845</name>
</gene>
<proteinExistence type="predicted"/>
<feature type="modified residue" description="4-aspartylphosphate" evidence="2">
    <location>
        <position position="50"/>
    </location>
</feature>
<sequence length="120" mass="13328">MLYIEDNPVNVLLVEELVRNLSGLRIHSEATGAAGVARAAQMRPDLVLIDMQLPDFDGFEVLRRLRGQPETEAIPCVALSANAMPQDIERARSAGFDDYWTKPIDFRTFLAALEARFPAA</sequence>
<evidence type="ECO:0000256" key="1">
    <source>
        <dbReference type="ARBA" id="ARBA00022553"/>
    </source>
</evidence>
<dbReference type="AlphaFoldDB" id="A0A5C6U389"/>
<dbReference type="Proteomes" id="UP000321832">
    <property type="component" value="Unassembled WGS sequence"/>
</dbReference>
<name>A0A5C6U389_9BURK</name>
<dbReference type="PROSITE" id="PS50110">
    <property type="entry name" value="RESPONSE_REGULATORY"/>
    <property type="match status" value="1"/>
</dbReference>
<comment type="caution">
    <text evidence="4">The sequence shown here is derived from an EMBL/GenBank/DDBJ whole genome shotgun (WGS) entry which is preliminary data.</text>
</comment>
<dbReference type="PANTHER" id="PTHR44591">
    <property type="entry name" value="STRESS RESPONSE REGULATOR PROTEIN 1"/>
    <property type="match status" value="1"/>
</dbReference>
<evidence type="ECO:0000313" key="5">
    <source>
        <dbReference type="Proteomes" id="UP000321832"/>
    </source>
</evidence>
<feature type="domain" description="Response regulatory" evidence="3">
    <location>
        <begin position="1"/>
        <end position="117"/>
    </location>
</feature>
<dbReference type="SUPFAM" id="SSF52172">
    <property type="entry name" value="CheY-like"/>
    <property type="match status" value="1"/>
</dbReference>
<dbReference type="Pfam" id="PF00072">
    <property type="entry name" value="Response_reg"/>
    <property type="match status" value="1"/>
</dbReference>
<keyword evidence="1 2" id="KW-0597">Phosphoprotein</keyword>
<evidence type="ECO:0000259" key="3">
    <source>
        <dbReference type="PROSITE" id="PS50110"/>
    </source>
</evidence>